<gene>
    <name evidence="2" type="ORF">LH29_09610</name>
</gene>
<feature type="signal peptide" evidence="1">
    <location>
        <begin position="1"/>
        <end position="18"/>
    </location>
</feature>
<evidence type="ECO:0008006" key="4">
    <source>
        <dbReference type="Google" id="ProtNLM"/>
    </source>
</evidence>
<protein>
    <recommendedName>
        <fullName evidence="4">Lipoprotein</fullName>
    </recommendedName>
</protein>
<proteinExistence type="predicted"/>
<dbReference type="Proteomes" id="UP000032544">
    <property type="component" value="Unassembled WGS sequence"/>
</dbReference>
<name>A0A0D8JG57_9BACT</name>
<evidence type="ECO:0000256" key="1">
    <source>
        <dbReference type="SAM" id="SignalP"/>
    </source>
</evidence>
<dbReference type="RefSeq" id="WP_045027995.1">
    <property type="nucleotide sequence ID" value="NZ_JRHC01000001.1"/>
</dbReference>
<keyword evidence="3" id="KW-1185">Reference proteome</keyword>
<dbReference type="EMBL" id="JRHC01000001">
    <property type="protein sequence ID" value="KJF45581.1"/>
    <property type="molecule type" value="Genomic_DNA"/>
</dbReference>
<keyword evidence="1" id="KW-0732">Signal</keyword>
<reference evidence="2 3" key="1">
    <citation type="submission" date="2014-09" db="EMBL/GenBank/DDBJ databases">
        <title>Draft Genome Sequence of Draconibacterium sp. JN14CK-3.</title>
        <authorList>
            <person name="Dong C."/>
            <person name="Lai Q."/>
            <person name="Shao Z."/>
        </authorList>
    </citation>
    <scope>NUCLEOTIDE SEQUENCE [LARGE SCALE GENOMIC DNA]</scope>
    <source>
        <strain evidence="2 3">JN14CK-3</strain>
    </source>
</reference>
<sequence length="187" mass="21121">MKNIKLLFTLLFLLPVGACIFNNDDDELHLYLFVENSTETDGVLISGPEPPVIQIDFPTYRYDEEMKTLNGIIDFEINRNLKLIYGSGACLTGTAGAGCASGLEGVYEIPFEHGLFELLKIEDDGTIRFIYKDEVFSLRVNEQHTEVMSRMDTVEVEGVNSISEITRTKTISNYGFLEKGDISSWEW</sequence>
<evidence type="ECO:0000313" key="2">
    <source>
        <dbReference type="EMBL" id="KJF45581.1"/>
    </source>
</evidence>
<feature type="chain" id="PRO_5002331359" description="Lipoprotein" evidence="1">
    <location>
        <begin position="19"/>
        <end position="187"/>
    </location>
</feature>
<organism evidence="2 3">
    <name type="scientific">Draconibacterium sediminis</name>
    <dbReference type="NCBI Taxonomy" id="1544798"/>
    <lineage>
        <taxon>Bacteria</taxon>
        <taxon>Pseudomonadati</taxon>
        <taxon>Bacteroidota</taxon>
        <taxon>Bacteroidia</taxon>
        <taxon>Marinilabiliales</taxon>
        <taxon>Prolixibacteraceae</taxon>
        <taxon>Draconibacterium</taxon>
    </lineage>
</organism>
<comment type="caution">
    <text evidence="2">The sequence shown here is derived from an EMBL/GenBank/DDBJ whole genome shotgun (WGS) entry which is preliminary data.</text>
</comment>
<evidence type="ECO:0000313" key="3">
    <source>
        <dbReference type="Proteomes" id="UP000032544"/>
    </source>
</evidence>
<dbReference type="AlphaFoldDB" id="A0A0D8JG57"/>
<accession>A0A0D8JG57</accession>